<protein>
    <recommendedName>
        <fullName evidence="3">DUF3025 domain-containing protein</fullName>
    </recommendedName>
</protein>
<dbReference type="AlphaFoldDB" id="A0A345D8E4"/>
<dbReference type="OrthoDB" id="5292474at2"/>
<dbReference type="RefSeq" id="WP_114561909.1">
    <property type="nucleotide sequence ID" value="NZ_CP031124.1"/>
</dbReference>
<accession>A0A345D8E4</accession>
<evidence type="ECO:0008006" key="3">
    <source>
        <dbReference type="Google" id="ProtNLM"/>
    </source>
</evidence>
<sequence length="281" mass="31102">MSGLSGSDQHQIDWHAPWLAHISPCAELASSADLIATLNQRIAGKAYLTGAGQPLHFIPQNDLPEGEAYEAHIAATGGVPTRLNLHDLFNACVWLTFPKTKAVLNQRQAEQLAALGVQHTRGVARDALTLFDENAAVLVVSGPSIGHALRAFDWHNALIAPRADWDTPFKPRAHAKAALYAFGHALMEKLTAPRKAICAHTWVVKVDTDWFSLPQAARLLTLDVMLAQHIRTWDINPRDFCPLPMLGVPHFWADNADETFYNDERVFRSGRMRLQTSVQAE</sequence>
<evidence type="ECO:0000313" key="2">
    <source>
        <dbReference type="Proteomes" id="UP000252182"/>
    </source>
</evidence>
<gene>
    <name evidence="1" type="ORF">DTO96_100342</name>
</gene>
<name>A0A345D8E4_9BURK</name>
<dbReference type="InterPro" id="IPR021390">
    <property type="entry name" value="DUF3025"/>
</dbReference>
<proteinExistence type="predicted"/>
<dbReference type="Pfam" id="PF11227">
    <property type="entry name" value="DUF3025"/>
    <property type="match status" value="1"/>
</dbReference>
<reference evidence="2" key="1">
    <citation type="submission" date="2018-07" db="EMBL/GenBank/DDBJ databases">
        <authorList>
            <person name="Kim H."/>
        </authorList>
    </citation>
    <scope>NUCLEOTIDE SEQUENCE [LARGE SCALE GENOMIC DNA]</scope>
    <source>
        <strain evidence="2">F02</strain>
    </source>
</reference>
<dbReference type="Proteomes" id="UP000252182">
    <property type="component" value="Chromosome"/>
</dbReference>
<dbReference type="EMBL" id="CP031124">
    <property type="protein sequence ID" value="AXF84632.1"/>
    <property type="molecule type" value="Genomic_DNA"/>
</dbReference>
<keyword evidence="2" id="KW-1185">Reference proteome</keyword>
<dbReference type="KEGG" id="hyf:DTO96_100342"/>
<evidence type="ECO:0000313" key="1">
    <source>
        <dbReference type="EMBL" id="AXF84632.1"/>
    </source>
</evidence>
<organism evidence="1 2">
    <name type="scientific">Ephemeroptericola cinctiostellae</name>
    <dbReference type="NCBI Taxonomy" id="2268024"/>
    <lineage>
        <taxon>Bacteria</taxon>
        <taxon>Pseudomonadati</taxon>
        <taxon>Pseudomonadota</taxon>
        <taxon>Betaproteobacteria</taxon>
        <taxon>Burkholderiales</taxon>
        <taxon>Burkholderiaceae</taxon>
        <taxon>Ephemeroptericola</taxon>
    </lineage>
</organism>